<accession>A0A1E5Q0X0</accession>
<evidence type="ECO:0000313" key="2">
    <source>
        <dbReference type="EMBL" id="OEJ35290.1"/>
    </source>
</evidence>
<dbReference type="InterPro" id="IPR002560">
    <property type="entry name" value="Transposase_DDE"/>
</dbReference>
<comment type="caution">
    <text evidence="2">The sequence shown here is derived from an EMBL/GenBank/DDBJ whole genome shotgun (WGS) entry which is preliminary data.</text>
</comment>
<gene>
    <name evidence="2" type="ORF">BGK67_31910</name>
</gene>
<dbReference type="Proteomes" id="UP000095705">
    <property type="component" value="Unassembled WGS sequence"/>
</dbReference>
<name>A0A1E5Q0X0_9ACTN</name>
<evidence type="ECO:0000313" key="3">
    <source>
        <dbReference type="Proteomes" id="UP000095705"/>
    </source>
</evidence>
<dbReference type="PANTHER" id="PTHR33498">
    <property type="entry name" value="TRANSPOSASE FOR INSERTION SEQUENCE ELEMENT IS1557"/>
    <property type="match status" value="1"/>
</dbReference>
<sequence length="272" mass="30455">MPARAPRILGIDEFAFRKGHTYGTVLVDVESSRPVDVLPDRETGTVAAWLQEHPGAEIICRDRLMAFTKAIRQAAPDALEVADRWHLLQNLSTAVEKTCRRHRECLRRPTASESTTALVTRETALLDRIRRRHAEVNELAATGLSLNAIGRRLRLDRKTVRRYRSKDLGGLLASAQDRGHGLLDPFIEHVQHRFQAGCTSSMQLYREVLALGYTGGYHVVNRYVAAIRKGIAIPARALTPSPRDITSWIMRPEETLSPSDIAHAGTVENVTW</sequence>
<organism evidence="2 3">
    <name type="scientific">Streptomyces subrutilus</name>
    <dbReference type="NCBI Taxonomy" id="36818"/>
    <lineage>
        <taxon>Bacteria</taxon>
        <taxon>Bacillati</taxon>
        <taxon>Actinomycetota</taxon>
        <taxon>Actinomycetes</taxon>
        <taxon>Kitasatosporales</taxon>
        <taxon>Streptomycetaceae</taxon>
        <taxon>Streptomyces</taxon>
    </lineage>
</organism>
<dbReference type="STRING" id="36818.BGK67_31910"/>
<feature type="domain" description="Transposase IS204/IS1001/IS1096/IS1165 DDE" evidence="1">
    <location>
        <begin position="9"/>
        <end position="132"/>
    </location>
</feature>
<keyword evidence="3" id="KW-1185">Reference proteome</keyword>
<dbReference type="EMBL" id="MEHK01000001">
    <property type="protein sequence ID" value="OEJ35290.1"/>
    <property type="molecule type" value="Genomic_DNA"/>
</dbReference>
<protein>
    <recommendedName>
        <fullName evidence="1">Transposase IS204/IS1001/IS1096/IS1165 DDE domain-containing protein</fullName>
    </recommendedName>
</protein>
<dbReference type="InterPro" id="IPR047951">
    <property type="entry name" value="Transpos_ISL3"/>
</dbReference>
<evidence type="ECO:0000259" key="1">
    <source>
        <dbReference type="Pfam" id="PF01610"/>
    </source>
</evidence>
<dbReference type="PANTHER" id="PTHR33498:SF1">
    <property type="entry name" value="TRANSPOSASE FOR INSERTION SEQUENCE ELEMENT IS1557"/>
    <property type="match status" value="1"/>
</dbReference>
<reference evidence="2 3" key="1">
    <citation type="submission" date="2016-08" db="EMBL/GenBank/DDBJ databases">
        <title>The complete genome of Streptomyces subrutilus 10-1-1.</title>
        <authorList>
            <person name="Chen X."/>
        </authorList>
    </citation>
    <scope>NUCLEOTIDE SEQUENCE [LARGE SCALE GENOMIC DNA]</scope>
    <source>
        <strain evidence="2 3">10-1-1</strain>
    </source>
</reference>
<dbReference type="AlphaFoldDB" id="A0A1E5Q0X0"/>
<dbReference type="Pfam" id="PF01610">
    <property type="entry name" value="DDE_Tnp_ISL3"/>
    <property type="match status" value="1"/>
</dbReference>
<proteinExistence type="predicted"/>